<gene>
    <name evidence="2" type="ORF">DI628_04600</name>
</gene>
<feature type="region of interest" description="Disordered" evidence="1">
    <location>
        <begin position="1"/>
        <end position="22"/>
    </location>
</feature>
<evidence type="ECO:0000313" key="3">
    <source>
        <dbReference type="Proteomes" id="UP000320948"/>
    </source>
</evidence>
<feature type="compositionally biased region" description="Polar residues" evidence="1">
    <location>
        <begin position="50"/>
        <end position="62"/>
    </location>
</feature>
<protein>
    <submittedName>
        <fullName evidence="2">Uncharacterized protein</fullName>
    </submittedName>
</protein>
<feature type="compositionally biased region" description="Polar residues" evidence="1">
    <location>
        <begin position="1"/>
        <end position="10"/>
    </location>
</feature>
<reference evidence="2 3" key="1">
    <citation type="journal article" date="2017" name="Nat. Commun.">
        <title>In situ click chemistry generation of cyclooxygenase-2 inhibitors.</title>
        <authorList>
            <person name="Bhardwaj A."/>
            <person name="Kaur J."/>
            <person name="Wuest M."/>
            <person name="Wuest F."/>
        </authorList>
    </citation>
    <scope>NUCLEOTIDE SEQUENCE [LARGE SCALE GENOMIC DNA]</scope>
    <source>
        <strain evidence="2">S2_018_000_R2_106</strain>
    </source>
</reference>
<organism evidence="2 3">
    <name type="scientific">Blastochloris viridis</name>
    <name type="common">Rhodopseudomonas viridis</name>
    <dbReference type="NCBI Taxonomy" id="1079"/>
    <lineage>
        <taxon>Bacteria</taxon>
        <taxon>Pseudomonadati</taxon>
        <taxon>Pseudomonadota</taxon>
        <taxon>Alphaproteobacteria</taxon>
        <taxon>Hyphomicrobiales</taxon>
        <taxon>Blastochloridaceae</taxon>
        <taxon>Blastochloris</taxon>
    </lineage>
</organism>
<feature type="region of interest" description="Disordered" evidence="1">
    <location>
        <begin position="44"/>
        <end position="76"/>
    </location>
</feature>
<dbReference type="Proteomes" id="UP000320948">
    <property type="component" value="Unassembled WGS sequence"/>
</dbReference>
<dbReference type="AlphaFoldDB" id="A0A6N4RD27"/>
<comment type="caution">
    <text evidence="2">The sequence shown here is derived from an EMBL/GenBank/DDBJ whole genome shotgun (WGS) entry which is preliminary data.</text>
</comment>
<proteinExistence type="predicted"/>
<name>A0A6N4RD27_BLAVI</name>
<dbReference type="EMBL" id="VAFM01000001">
    <property type="protein sequence ID" value="TKW61905.1"/>
    <property type="molecule type" value="Genomic_DNA"/>
</dbReference>
<sequence>MTDINQNLPADTSRFARPHPSEKVEVISSHAAPMDMSEIRPSLQAATEGLHTSSWIKATGTATRPKRKSGNQRIPG</sequence>
<evidence type="ECO:0000313" key="2">
    <source>
        <dbReference type="EMBL" id="TKW61905.1"/>
    </source>
</evidence>
<accession>A0A6N4RD27</accession>
<evidence type="ECO:0000256" key="1">
    <source>
        <dbReference type="SAM" id="MobiDB-lite"/>
    </source>
</evidence>